<dbReference type="Proteomes" id="UP000248856">
    <property type="component" value="Unassembled WGS sequence"/>
</dbReference>
<dbReference type="Pfam" id="PF02669">
    <property type="entry name" value="KdpC"/>
    <property type="match status" value="1"/>
</dbReference>
<keyword evidence="7 11" id="KW-0630">Potassium</keyword>
<evidence type="ECO:0000256" key="11">
    <source>
        <dbReference type="HAMAP-Rule" id="MF_00276"/>
    </source>
</evidence>
<keyword evidence="2 11" id="KW-1003">Cell membrane</keyword>
<proteinExistence type="inferred from homology"/>
<dbReference type="NCBIfam" id="NF001454">
    <property type="entry name" value="PRK00315.1"/>
    <property type="match status" value="1"/>
</dbReference>
<comment type="similarity">
    <text evidence="11">Belongs to the KdpC family.</text>
</comment>
<evidence type="ECO:0000256" key="5">
    <source>
        <dbReference type="ARBA" id="ARBA00022741"/>
    </source>
</evidence>
<evidence type="ECO:0000256" key="10">
    <source>
        <dbReference type="ARBA" id="ARBA00023136"/>
    </source>
</evidence>
<comment type="function">
    <text evidence="11">Part of the high-affinity ATP-driven potassium transport (or Kdp) system, which catalyzes the hydrolysis of ATP coupled with the electrogenic transport of potassium into the cytoplasm. This subunit acts as a catalytic chaperone that increases the ATP-binding affinity of the ATP-hydrolyzing subunit KdpB by the formation of a transient KdpB/KdpC/ATP ternary complex.</text>
</comment>
<feature type="region of interest" description="Disordered" evidence="12">
    <location>
        <begin position="81"/>
        <end position="100"/>
    </location>
</feature>
<dbReference type="GO" id="GO:0008556">
    <property type="term" value="F:P-type potassium transmembrane transporter activity"/>
    <property type="evidence" value="ECO:0007669"/>
    <property type="project" value="InterPro"/>
</dbReference>
<dbReference type="InterPro" id="IPR003820">
    <property type="entry name" value="KdpC"/>
</dbReference>
<evidence type="ECO:0000256" key="9">
    <source>
        <dbReference type="ARBA" id="ARBA00023065"/>
    </source>
</evidence>
<keyword evidence="8 11" id="KW-1133">Transmembrane helix</keyword>
<comment type="subcellular location">
    <subcellularLocation>
        <location evidence="11">Cell membrane</location>
        <topology evidence="11">Single-pass membrane protein</topology>
    </subcellularLocation>
</comment>
<evidence type="ECO:0000256" key="3">
    <source>
        <dbReference type="ARBA" id="ARBA00022538"/>
    </source>
</evidence>
<feature type="region of interest" description="Disordered" evidence="12">
    <location>
        <begin position="1"/>
        <end position="21"/>
    </location>
</feature>
<keyword evidence="9 11" id="KW-0406">Ion transport</keyword>
<keyword evidence="3 11" id="KW-0633">Potassium transport</keyword>
<evidence type="ECO:0000256" key="7">
    <source>
        <dbReference type="ARBA" id="ARBA00022958"/>
    </source>
</evidence>
<comment type="caution">
    <text evidence="13">The sequence shown here is derived from an EMBL/GenBank/DDBJ whole genome shotgun (WGS) entry which is preliminary data.</text>
</comment>
<feature type="transmembrane region" description="Helical" evidence="11">
    <location>
        <begin position="35"/>
        <end position="53"/>
    </location>
</feature>
<keyword evidence="1 11" id="KW-0813">Transport</keyword>
<evidence type="ECO:0000256" key="4">
    <source>
        <dbReference type="ARBA" id="ARBA00022692"/>
    </source>
</evidence>
<name>A0A328YRN6_9BURK</name>
<keyword evidence="10 11" id="KW-0472">Membrane</keyword>
<protein>
    <recommendedName>
        <fullName evidence="11">Potassium-transporting ATPase KdpC subunit</fullName>
    </recommendedName>
    <alternativeName>
        <fullName evidence="11">ATP phosphohydrolase [potassium-transporting] C chain</fullName>
    </alternativeName>
    <alternativeName>
        <fullName evidence="11">Potassium-binding and translocating subunit C</fullName>
    </alternativeName>
    <alternativeName>
        <fullName evidence="11">Potassium-translocating ATPase C chain</fullName>
    </alternativeName>
</protein>
<evidence type="ECO:0000256" key="2">
    <source>
        <dbReference type="ARBA" id="ARBA00022475"/>
    </source>
</evidence>
<keyword evidence="4 11" id="KW-0812">Transmembrane</keyword>
<reference evidence="13 14" key="1">
    <citation type="submission" date="2018-06" db="EMBL/GenBank/DDBJ databases">
        <title>Genomic Encyclopedia of Archaeal and Bacterial Type Strains, Phase II (KMG-II): from individual species to whole genera.</title>
        <authorList>
            <person name="Goeker M."/>
        </authorList>
    </citation>
    <scope>NUCLEOTIDE SEQUENCE [LARGE SCALE GENOMIC DNA]</scope>
    <source>
        <strain evidence="13 14">CFPB 3232</strain>
    </source>
</reference>
<evidence type="ECO:0000313" key="13">
    <source>
        <dbReference type="EMBL" id="RAR76681.1"/>
    </source>
</evidence>
<evidence type="ECO:0000256" key="6">
    <source>
        <dbReference type="ARBA" id="ARBA00022840"/>
    </source>
</evidence>
<dbReference type="PANTHER" id="PTHR30042:SF2">
    <property type="entry name" value="POTASSIUM-TRANSPORTING ATPASE KDPC SUBUNIT"/>
    <property type="match status" value="1"/>
</dbReference>
<evidence type="ECO:0000256" key="12">
    <source>
        <dbReference type="SAM" id="MobiDB-lite"/>
    </source>
</evidence>
<dbReference type="AlphaFoldDB" id="A0A328YRN6"/>
<keyword evidence="6 11" id="KW-0067">ATP-binding</keyword>
<gene>
    <name evidence="11" type="primary">kdpC</name>
    <name evidence="13" type="ORF">AX018_104426</name>
</gene>
<dbReference type="HAMAP" id="MF_00276">
    <property type="entry name" value="KdpC"/>
    <property type="match status" value="1"/>
</dbReference>
<evidence type="ECO:0000313" key="14">
    <source>
        <dbReference type="Proteomes" id="UP000248856"/>
    </source>
</evidence>
<accession>A0A328YRN6</accession>
<keyword evidence="14" id="KW-1185">Reference proteome</keyword>
<evidence type="ECO:0000256" key="1">
    <source>
        <dbReference type="ARBA" id="ARBA00022448"/>
    </source>
</evidence>
<sequence>MTTTHSTHPVPAPAPSGAPGDAVPVAAKGPLLRPALVLFALMTVVTGVLYPLAVTGVAQAVFPHQAAGSLVQGRDGKPVGSELIGQNFTDPGHFWGRPSATSPMPYNAGASGGSNLGPLNPALADAVKARVEALRAADPGNTAPVPVDLVTASASGLDPHISPAAAQYQAARVARARGLPIERVQALVRAHTDAPAMPWLGETGVNVLALNLALDALR</sequence>
<dbReference type="NCBIfam" id="TIGR00681">
    <property type="entry name" value="kdpC"/>
    <property type="match status" value="1"/>
</dbReference>
<dbReference type="GO" id="GO:0005886">
    <property type="term" value="C:plasma membrane"/>
    <property type="evidence" value="ECO:0007669"/>
    <property type="project" value="UniProtKB-SubCell"/>
</dbReference>
<dbReference type="PIRSF" id="PIRSF001296">
    <property type="entry name" value="K_ATPase_KdpC"/>
    <property type="match status" value="1"/>
</dbReference>
<dbReference type="OrthoDB" id="9788285at2"/>
<organism evidence="13 14">
    <name type="scientific">Paracidovorax anthurii</name>
    <dbReference type="NCBI Taxonomy" id="78229"/>
    <lineage>
        <taxon>Bacteria</taxon>
        <taxon>Pseudomonadati</taxon>
        <taxon>Pseudomonadota</taxon>
        <taxon>Betaproteobacteria</taxon>
        <taxon>Burkholderiales</taxon>
        <taxon>Comamonadaceae</taxon>
        <taxon>Paracidovorax</taxon>
    </lineage>
</organism>
<comment type="subunit">
    <text evidence="11">The system is composed of three essential subunits: KdpA, KdpB and KdpC.</text>
</comment>
<dbReference type="GO" id="GO:0005524">
    <property type="term" value="F:ATP binding"/>
    <property type="evidence" value="ECO:0007669"/>
    <property type="project" value="UniProtKB-UniRule"/>
</dbReference>
<dbReference type="EMBL" id="QLTA01000044">
    <property type="protein sequence ID" value="RAR76681.1"/>
    <property type="molecule type" value="Genomic_DNA"/>
</dbReference>
<dbReference type="RefSeq" id="WP_111880243.1">
    <property type="nucleotide sequence ID" value="NZ_CBCSGC010000039.1"/>
</dbReference>
<dbReference type="PANTHER" id="PTHR30042">
    <property type="entry name" value="POTASSIUM-TRANSPORTING ATPASE C CHAIN"/>
    <property type="match status" value="1"/>
</dbReference>
<keyword evidence="5 11" id="KW-0547">Nucleotide-binding</keyword>
<evidence type="ECO:0000256" key="8">
    <source>
        <dbReference type="ARBA" id="ARBA00022989"/>
    </source>
</evidence>